<comment type="caution">
    <text evidence="1">The sequence shown here is derived from an EMBL/GenBank/DDBJ whole genome shotgun (WGS) entry which is preliminary data.</text>
</comment>
<evidence type="ECO:0000313" key="1">
    <source>
        <dbReference type="EMBL" id="KAA6358480.1"/>
    </source>
</evidence>
<accession>A0A5J4TKV8</accession>
<dbReference type="Proteomes" id="UP000324800">
    <property type="component" value="Unassembled WGS sequence"/>
</dbReference>
<name>A0A5J4TKV8_9EUKA</name>
<gene>
    <name evidence="1" type="ORF">EZS28_045993</name>
</gene>
<protein>
    <submittedName>
        <fullName evidence="1">Uncharacterized protein</fullName>
    </submittedName>
</protein>
<feature type="non-terminal residue" evidence="1">
    <location>
        <position position="86"/>
    </location>
</feature>
<sequence>MIQTPNLLHYLIQLNRYNINNHINEEEDEEALSIRKQSGMCLYCILRYGDESTQYELVSSEFAVLQVLQVSTAGGDGEQEGNEIAN</sequence>
<reference evidence="1 2" key="1">
    <citation type="submission" date="2019-03" db="EMBL/GenBank/DDBJ databases">
        <title>Single cell metagenomics reveals metabolic interactions within the superorganism composed of flagellate Streblomastix strix and complex community of Bacteroidetes bacteria on its surface.</title>
        <authorList>
            <person name="Treitli S.C."/>
            <person name="Kolisko M."/>
            <person name="Husnik F."/>
            <person name="Keeling P."/>
            <person name="Hampl V."/>
        </authorList>
    </citation>
    <scope>NUCLEOTIDE SEQUENCE [LARGE SCALE GENOMIC DNA]</scope>
    <source>
        <strain evidence="1">ST1C</strain>
    </source>
</reference>
<dbReference type="EMBL" id="SNRW01029793">
    <property type="protein sequence ID" value="KAA6358480.1"/>
    <property type="molecule type" value="Genomic_DNA"/>
</dbReference>
<evidence type="ECO:0000313" key="2">
    <source>
        <dbReference type="Proteomes" id="UP000324800"/>
    </source>
</evidence>
<proteinExistence type="predicted"/>
<organism evidence="1 2">
    <name type="scientific">Streblomastix strix</name>
    <dbReference type="NCBI Taxonomy" id="222440"/>
    <lineage>
        <taxon>Eukaryota</taxon>
        <taxon>Metamonada</taxon>
        <taxon>Preaxostyla</taxon>
        <taxon>Oxymonadida</taxon>
        <taxon>Streblomastigidae</taxon>
        <taxon>Streblomastix</taxon>
    </lineage>
</organism>
<dbReference type="AlphaFoldDB" id="A0A5J4TKV8"/>